<feature type="transmembrane region" description="Helical" evidence="1">
    <location>
        <begin position="118"/>
        <end position="142"/>
    </location>
</feature>
<protein>
    <submittedName>
        <fullName evidence="2">Magnesium transporter</fullName>
    </submittedName>
</protein>
<evidence type="ECO:0000313" key="3">
    <source>
        <dbReference type="Proteomes" id="UP000809621"/>
    </source>
</evidence>
<sequence length="172" mass="19013">MSKTTVVADSACSTGRPTLQRIRNAFFRLFKGTVIVGSFTLISVLLGKLGKIHGKDLPESYFLDGYPVILGLLDSEVFMGIIFTITLSIIVYVLYLLWQLHEVAVHKAQQKSSAHTQIVFALSLCGLFIDKTWWVLAIIIAFTRWDIIGNGIVNIIRKGTSQTNATQPNAGE</sequence>
<keyword evidence="1" id="KW-1133">Transmembrane helix</keyword>
<feature type="transmembrane region" description="Helical" evidence="1">
    <location>
        <begin position="77"/>
        <end position="98"/>
    </location>
</feature>
<proteinExistence type="predicted"/>
<dbReference type="RefSeq" id="WP_205158632.1">
    <property type="nucleotide sequence ID" value="NZ_JAFEUM010000004.1"/>
</dbReference>
<evidence type="ECO:0000256" key="1">
    <source>
        <dbReference type="SAM" id="Phobius"/>
    </source>
</evidence>
<evidence type="ECO:0000313" key="2">
    <source>
        <dbReference type="EMBL" id="MBM7037078.1"/>
    </source>
</evidence>
<dbReference type="Proteomes" id="UP000809621">
    <property type="component" value="Unassembled WGS sequence"/>
</dbReference>
<reference evidence="2 3" key="1">
    <citation type="submission" date="2021-02" db="EMBL/GenBank/DDBJ databases">
        <authorList>
            <person name="Park J.-S."/>
        </authorList>
    </citation>
    <scope>NUCLEOTIDE SEQUENCE [LARGE SCALE GENOMIC DNA]</scope>
    <source>
        <strain evidence="2 3">188UL20-2</strain>
    </source>
</reference>
<name>A0ABS2HHS2_9VIBR</name>
<feature type="transmembrane region" description="Helical" evidence="1">
    <location>
        <begin position="25"/>
        <end position="46"/>
    </location>
</feature>
<keyword evidence="1" id="KW-0472">Membrane</keyword>
<gene>
    <name evidence="2" type="ORF">JQC93_11750</name>
</gene>
<dbReference type="EMBL" id="JAFEUM010000004">
    <property type="protein sequence ID" value="MBM7037078.1"/>
    <property type="molecule type" value="Genomic_DNA"/>
</dbReference>
<keyword evidence="3" id="KW-1185">Reference proteome</keyword>
<keyword evidence="1" id="KW-0812">Transmembrane</keyword>
<organism evidence="2 3">
    <name type="scientific">Vibrio ulleungensis</name>
    <dbReference type="NCBI Taxonomy" id="2807619"/>
    <lineage>
        <taxon>Bacteria</taxon>
        <taxon>Pseudomonadati</taxon>
        <taxon>Pseudomonadota</taxon>
        <taxon>Gammaproteobacteria</taxon>
        <taxon>Vibrionales</taxon>
        <taxon>Vibrionaceae</taxon>
        <taxon>Vibrio</taxon>
    </lineage>
</organism>
<comment type="caution">
    <text evidence="2">The sequence shown here is derived from an EMBL/GenBank/DDBJ whole genome shotgun (WGS) entry which is preliminary data.</text>
</comment>
<accession>A0ABS2HHS2</accession>